<accession>A0AAJ6ZFD3</accession>
<keyword evidence="1" id="KW-0472">Membrane</keyword>
<keyword evidence="1" id="KW-1133">Transmembrane helix</keyword>
<protein>
    <submittedName>
        <fullName evidence="2">Uncharacterized protein LOC106120680 isoform X1</fullName>
    </submittedName>
</protein>
<feature type="transmembrane region" description="Helical" evidence="1">
    <location>
        <begin position="172"/>
        <end position="195"/>
    </location>
</feature>
<sequence>MFDRSKLLLLARGHTILVSCLHQIQMGLVVSLLFNKVYLKYIYTIYHNIVITIHDFTILSLPSIRLIEIKTFSSDFSEFTMVWRSIFLLLLAITSNAYAVSNNESGSIAAACEEVGDCDAQSDHCNNTIGFFYNDTTHECVVNIKLLLQTLTAKYDTQDKIRLEVLKVFQGVIVSVILFVTCASICVLGACIYCCRMNYTDYRLKKDVEALAAKLKRDCNLKRKTIKRPTQPVSESCNIVVEGAGVYVV</sequence>
<proteinExistence type="predicted"/>
<name>A0AAJ6ZFD3_PAPXU</name>
<gene>
    <name evidence="2" type="primary">LOC106120680</name>
</gene>
<dbReference type="KEGG" id="pxu:106120680"/>
<dbReference type="AlphaFoldDB" id="A0AAJ6ZFD3"/>
<evidence type="ECO:0000313" key="2">
    <source>
        <dbReference type="RefSeq" id="XP_013171502.1"/>
    </source>
</evidence>
<dbReference type="RefSeq" id="XP_013171502.1">
    <property type="nucleotide sequence ID" value="XM_013316048.1"/>
</dbReference>
<keyword evidence="1" id="KW-0812">Transmembrane</keyword>
<reference evidence="2" key="1">
    <citation type="submission" date="2025-08" db="UniProtKB">
        <authorList>
            <consortium name="RefSeq"/>
        </authorList>
    </citation>
    <scope>IDENTIFICATION</scope>
</reference>
<dbReference type="GeneID" id="106120680"/>
<dbReference type="Proteomes" id="UP000694872">
    <property type="component" value="Unplaced"/>
</dbReference>
<evidence type="ECO:0000256" key="1">
    <source>
        <dbReference type="SAM" id="Phobius"/>
    </source>
</evidence>
<organism evidence="2">
    <name type="scientific">Papilio xuthus</name>
    <name type="common">Asian swallowtail butterfly</name>
    <dbReference type="NCBI Taxonomy" id="66420"/>
    <lineage>
        <taxon>Eukaryota</taxon>
        <taxon>Metazoa</taxon>
        <taxon>Ecdysozoa</taxon>
        <taxon>Arthropoda</taxon>
        <taxon>Hexapoda</taxon>
        <taxon>Insecta</taxon>
        <taxon>Pterygota</taxon>
        <taxon>Neoptera</taxon>
        <taxon>Endopterygota</taxon>
        <taxon>Lepidoptera</taxon>
        <taxon>Glossata</taxon>
        <taxon>Ditrysia</taxon>
        <taxon>Papilionoidea</taxon>
        <taxon>Papilionidae</taxon>
        <taxon>Papilioninae</taxon>
        <taxon>Papilio</taxon>
    </lineage>
</organism>